<dbReference type="Proteomes" id="UP000614811">
    <property type="component" value="Unassembled WGS sequence"/>
</dbReference>
<evidence type="ECO:0000256" key="1">
    <source>
        <dbReference type="SAM" id="SignalP"/>
    </source>
</evidence>
<feature type="signal peptide" evidence="1">
    <location>
        <begin position="1"/>
        <end position="23"/>
    </location>
</feature>
<evidence type="ECO:0000313" key="3">
    <source>
        <dbReference type="Proteomes" id="UP000614811"/>
    </source>
</evidence>
<keyword evidence="3" id="KW-1185">Reference proteome</keyword>
<gene>
    <name evidence="2" type="ORF">GCM10008090_17120</name>
</gene>
<name>A0A918VLV5_9GAMM</name>
<dbReference type="RefSeq" id="WP_189399839.1">
    <property type="nucleotide sequence ID" value="NZ_BMXA01000002.1"/>
</dbReference>
<evidence type="ECO:0000313" key="2">
    <source>
        <dbReference type="EMBL" id="GHA07869.1"/>
    </source>
</evidence>
<dbReference type="PROSITE" id="PS51257">
    <property type="entry name" value="PROKAR_LIPOPROTEIN"/>
    <property type="match status" value="1"/>
</dbReference>
<organism evidence="2 3">
    <name type="scientific">Arenicella chitinivorans</name>
    <dbReference type="NCBI Taxonomy" id="1329800"/>
    <lineage>
        <taxon>Bacteria</taxon>
        <taxon>Pseudomonadati</taxon>
        <taxon>Pseudomonadota</taxon>
        <taxon>Gammaproteobacteria</taxon>
        <taxon>Arenicellales</taxon>
        <taxon>Arenicellaceae</taxon>
        <taxon>Arenicella</taxon>
    </lineage>
</organism>
<accession>A0A918VLV5</accession>
<reference evidence="2" key="2">
    <citation type="submission" date="2020-09" db="EMBL/GenBank/DDBJ databases">
        <authorList>
            <person name="Sun Q."/>
            <person name="Kim S."/>
        </authorList>
    </citation>
    <scope>NUCLEOTIDE SEQUENCE</scope>
    <source>
        <strain evidence="2">KCTC 12711</strain>
    </source>
</reference>
<feature type="chain" id="PRO_5036826014" evidence="1">
    <location>
        <begin position="24"/>
        <end position="161"/>
    </location>
</feature>
<sequence>MKHHLTRVAVAVCVFTAACNAYADSQLDRLESATTTISDKTRALFEAQAPELAELLPDPTWDAPMRDAMSCYLGEIERIVGKEAAEKYLDEYEAFAQREFNDLKTLLDAPAPLPDREMLQANDTCGVIELSQKRMEESGYTKVFSDPDLMKKLTELMGKAD</sequence>
<dbReference type="AlphaFoldDB" id="A0A918VLV5"/>
<proteinExistence type="predicted"/>
<reference evidence="2" key="1">
    <citation type="journal article" date="2014" name="Int. J. Syst. Evol. Microbiol.">
        <title>Complete genome sequence of Corynebacterium casei LMG S-19264T (=DSM 44701T), isolated from a smear-ripened cheese.</title>
        <authorList>
            <consortium name="US DOE Joint Genome Institute (JGI-PGF)"/>
            <person name="Walter F."/>
            <person name="Albersmeier A."/>
            <person name="Kalinowski J."/>
            <person name="Ruckert C."/>
        </authorList>
    </citation>
    <scope>NUCLEOTIDE SEQUENCE</scope>
    <source>
        <strain evidence="2">KCTC 12711</strain>
    </source>
</reference>
<dbReference type="EMBL" id="BMXA01000002">
    <property type="protein sequence ID" value="GHA07869.1"/>
    <property type="molecule type" value="Genomic_DNA"/>
</dbReference>
<comment type="caution">
    <text evidence="2">The sequence shown here is derived from an EMBL/GenBank/DDBJ whole genome shotgun (WGS) entry which is preliminary data.</text>
</comment>
<keyword evidence="1" id="KW-0732">Signal</keyword>
<protein>
    <submittedName>
        <fullName evidence="2">Uncharacterized protein</fullName>
    </submittedName>
</protein>